<keyword evidence="1" id="KW-0472">Membrane</keyword>
<name>V6SC31_9FLAO</name>
<evidence type="ECO:0000313" key="3">
    <source>
        <dbReference type="Proteomes" id="UP000030149"/>
    </source>
</evidence>
<reference evidence="2 3" key="2">
    <citation type="journal article" date="2015" name="Stand. Genomic Sci.">
        <title>High quality draft genomic sequence of Flavobacterium enshiense DK69(T) and comparison among Flavobacterium genomes.</title>
        <authorList>
            <person name="Zeng Z."/>
            <person name="Chen C."/>
            <person name="Du H."/>
            <person name="Wang G."/>
            <person name="Li M."/>
        </authorList>
    </citation>
    <scope>NUCLEOTIDE SEQUENCE [LARGE SCALE GENOMIC DNA]</scope>
    <source>
        <strain evidence="2 3">DK69</strain>
    </source>
</reference>
<dbReference type="STRING" id="1107311.Q767_07340"/>
<dbReference type="PATRIC" id="fig|1107311.3.peg.1187"/>
<dbReference type="RefSeq" id="WP_023573227.1">
    <property type="nucleotide sequence ID" value="NZ_AVCS01000008.1"/>
</dbReference>
<reference evidence="3" key="1">
    <citation type="submission" date="2013-09" db="EMBL/GenBank/DDBJ databases">
        <authorList>
            <person name="Zeng Z."/>
            <person name="Chen C."/>
        </authorList>
    </citation>
    <scope>NUCLEOTIDE SEQUENCE [LARGE SCALE GENOMIC DNA]</scope>
    <source>
        <strain evidence="3">DK69</strain>
    </source>
</reference>
<keyword evidence="3" id="KW-1185">Reference proteome</keyword>
<sequence>MTENFTINVIWKKDRIDYVLNLNSFSKDVFETYSYNTRKSNENKIVFSIRNLGKMLIKKCAKALIIMLIKFLFVYIFIELKVELIPQVLLISLLLDVFSIIRIPFTTVSSVIFNQDSKRREIIIQTIFPIFSDSLLVTSPERPISRIVFSQKNDYTYVTFRRKQNDVIPETAPILVINSNDKEQLLETENFLKSFIDGIEGDISIVKL</sequence>
<dbReference type="EMBL" id="JRLZ01000005">
    <property type="protein sequence ID" value="KGO96068.1"/>
    <property type="molecule type" value="Genomic_DNA"/>
</dbReference>
<evidence type="ECO:0000313" key="2">
    <source>
        <dbReference type="EMBL" id="KGO96068.1"/>
    </source>
</evidence>
<dbReference type="AlphaFoldDB" id="V6SC31"/>
<proteinExistence type="predicted"/>
<evidence type="ECO:0000256" key="1">
    <source>
        <dbReference type="SAM" id="Phobius"/>
    </source>
</evidence>
<gene>
    <name evidence="2" type="ORF">Q767_07340</name>
</gene>
<keyword evidence="1" id="KW-0812">Transmembrane</keyword>
<protein>
    <submittedName>
        <fullName evidence="2">Uncharacterized protein</fullName>
    </submittedName>
</protein>
<feature type="transmembrane region" description="Helical" evidence="1">
    <location>
        <begin position="84"/>
        <end position="113"/>
    </location>
</feature>
<accession>V6SC31</accession>
<dbReference type="Proteomes" id="UP000030149">
    <property type="component" value="Unassembled WGS sequence"/>
</dbReference>
<organism evidence="2 3">
    <name type="scientific">Flavobacterium enshiense DK69</name>
    <dbReference type="NCBI Taxonomy" id="1107311"/>
    <lineage>
        <taxon>Bacteria</taxon>
        <taxon>Pseudomonadati</taxon>
        <taxon>Bacteroidota</taxon>
        <taxon>Flavobacteriia</taxon>
        <taxon>Flavobacteriales</taxon>
        <taxon>Flavobacteriaceae</taxon>
        <taxon>Flavobacterium</taxon>
    </lineage>
</organism>
<keyword evidence="1" id="KW-1133">Transmembrane helix</keyword>
<comment type="caution">
    <text evidence="2">The sequence shown here is derived from an EMBL/GenBank/DDBJ whole genome shotgun (WGS) entry which is preliminary data.</text>
</comment>
<feature type="transmembrane region" description="Helical" evidence="1">
    <location>
        <begin position="60"/>
        <end position="78"/>
    </location>
</feature>